<dbReference type="InterPro" id="IPR036397">
    <property type="entry name" value="RNaseH_sf"/>
</dbReference>
<dbReference type="SUPFAM" id="SSF53098">
    <property type="entry name" value="Ribonuclease H-like"/>
    <property type="match status" value="1"/>
</dbReference>
<evidence type="ECO:0000256" key="5">
    <source>
        <dbReference type="ARBA" id="ARBA00022759"/>
    </source>
</evidence>
<dbReference type="EMBL" id="KL367556">
    <property type="protein sequence ID" value="KFD64412.1"/>
    <property type="molecule type" value="Genomic_DNA"/>
</dbReference>
<dbReference type="Pfam" id="PF00665">
    <property type="entry name" value="rve"/>
    <property type="match status" value="1"/>
</dbReference>
<gene>
    <name evidence="10" type="ORF">M514_13470</name>
</gene>
<feature type="domain" description="Integrase catalytic" evidence="9">
    <location>
        <begin position="291"/>
        <end position="452"/>
    </location>
</feature>
<dbReference type="InterPro" id="IPR041588">
    <property type="entry name" value="Integrase_H2C2"/>
</dbReference>
<dbReference type="PANTHER" id="PTHR37984">
    <property type="entry name" value="PROTEIN CBG26694"/>
    <property type="match status" value="1"/>
</dbReference>
<evidence type="ECO:0000259" key="9">
    <source>
        <dbReference type="PROSITE" id="PS50994"/>
    </source>
</evidence>
<evidence type="ECO:0000256" key="4">
    <source>
        <dbReference type="ARBA" id="ARBA00022722"/>
    </source>
</evidence>
<name>A0A085N4L6_9BILA</name>
<dbReference type="EC" id="2.7.7.49" evidence="1"/>
<dbReference type="PROSITE" id="PS50994">
    <property type="entry name" value="INTEGRASE"/>
    <property type="match status" value="1"/>
</dbReference>
<dbReference type="PANTHER" id="PTHR37984:SF15">
    <property type="entry name" value="INTEGRASE CATALYTIC DOMAIN-CONTAINING PROTEIN"/>
    <property type="match status" value="1"/>
</dbReference>
<dbReference type="InterPro" id="IPR043502">
    <property type="entry name" value="DNA/RNA_pol_sf"/>
</dbReference>
<dbReference type="AlphaFoldDB" id="A0A085N4L6"/>
<dbReference type="CDD" id="cd09274">
    <property type="entry name" value="RNase_HI_RT_Ty3"/>
    <property type="match status" value="1"/>
</dbReference>
<dbReference type="Proteomes" id="UP000030758">
    <property type="component" value="Unassembled WGS sequence"/>
</dbReference>
<dbReference type="GO" id="GO:0016787">
    <property type="term" value="F:hydrolase activity"/>
    <property type="evidence" value="ECO:0007669"/>
    <property type="project" value="UniProtKB-KW"/>
</dbReference>
<protein>
    <recommendedName>
        <fullName evidence="1">RNA-directed DNA polymerase</fullName>
        <ecNumber evidence="1">2.7.7.49</ecNumber>
    </recommendedName>
</protein>
<dbReference type="InterPro" id="IPR012337">
    <property type="entry name" value="RNaseH-like_sf"/>
</dbReference>
<evidence type="ECO:0000256" key="6">
    <source>
        <dbReference type="ARBA" id="ARBA00022801"/>
    </source>
</evidence>
<dbReference type="Gene3D" id="3.10.20.370">
    <property type="match status" value="1"/>
</dbReference>
<keyword evidence="6" id="KW-0378">Hydrolase</keyword>
<keyword evidence="3" id="KW-0548">Nucleotidyltransferase</keyword>
<evidence type="ECO:0000256" key="3">
    <source>
        <dbReference type="ARBA" id="ARBA00022695"/>
    </source>
</evidence>
<dbReference type="Gene3D" id="3.30.420.10">
    <property type="entry name" value="Ribonuclease H-like superfamily/Ribonuclease H"/>
    <property type="match status" value="1"/>
</dbReference>
<proteinExistence type="predicted"/>
<reference evidence="10" key="1">
    <citation type="journal article" date="2014" name="Nat. Genet.">
        <title>Genome and transcriptome of the porcine whipworm Trichuris suis.</title>
        <authorList>
            <person name="Jex A.R."/>
            <person name="Nejsum P."/>
            <person name="Schwarz E.M."/>
            <person name="Hu L."/>
            <person name="Young N.D."/>
            <person name="Hall R.S."/>
            <person name="Korhonen P.K."/>
            <person name="Liao S."/>
            <person name="Thamsborg S."/>
            <person name="Xia J."/>
            <person name="Xu P."/>
            <person name="Wang S."/>
            <person name="Scheerlinck J.P."/>
            <person name="Hofmann A."/>
            <person name="Sternberg P.W."/>
            <person name="Wang J."/>
            <person name="Gasser R.B."/>
        </authorList>
    </citation>
    <scope>NUCLEOTIDE SEQUENCE [LARGE SCALE GENOMIC DNA]</scope>
    <source>
        <strain evidence="10">DCEP-RM93F</strain>
    </source>
</reference>
<evidence type="ECO:0000256" key="7">
    <source>
        <dbReference type="ARBA" id="ARBA00022918"/>
    </source>
</evidence>
<dbReference type="GO" id="GO:0015074">
    <property type="term" value="P:DNA integration"/>
    <property type="evidence" value="ECO:0007669"/>
    <property type="project" value="InterPro"/>
</dbReference>
<dbReference type="Gene3D" id="1.10.340.70">
    <property type="match status" value="1"/>
</dbReference>
<dbReference type="GO" id="GO:0003964">
    <property type="term" value="F:RNA-directed DNA polymerase activity"/>
    <property type="evidence" value="ECO:0007669"/>
    <property type="project" value="UniProtKB-KW"/>
</dbReference>
<dbReference type="SUPFAM" id="SSF56672">
    <property type="entry name" value="DNA/RNA polymerases"/>
    <property type="match status" value="1"/>
</dbReference>
<keyword evidence="5" id="KW-0255">Endonuclease</keyword>
<evidence type="ECO:0000256" key="1">
    <source>
        <dbReference type="ARBA" id="ARBA00012493"/>
    </source>
</evidence>
<dbReference type="InterPro" id="IPR050951">
    <property type="entry name" value="Retrovirus_Pol_polyprotein"/>
</dbReference>
<dbReference type="GO" id="GO:0004519">
    <property type="term" value="F:endonuclease activity"/>
    <property type="evidence" value="ECO:0007669"/>
    <property type="project" value="UniProtKB-KW"/>
</dbReference>
<dbReference type="Pfam" id="PF17921">
    <property type="entry name" value="Integrase_H2C2"/>
    <property type="match status" value="1"/>
</dbReference>
<keyword evidence="7" id="KW-0695">RNA-directed DNA polymerase</keyword>
<sequence length="567" mass="62819">MSPRLTNAPQLPVSLQRPQGGGTAPLGNTALADATLLCHPAENANLSLVVGASDEAAGAVLQQKENGHWALLSFFSRRFRPRESKYSAFGRELLAAYWAVRHFRYLLEGRQFAIVTDHKPLAQAVQRGSGMHNSRKVRHLDYITSFTSDVRHIKGNRNAVADALSSISIDSLSVQVDSAKLAQLAKAQSTDEELRHLRDSSTSLHLQKVEVPNSAPSIWCDVSHGKIRPFLPAPLRRDVFNTLHSLSHPGIRATRRLSTEHYVWPSMNPVILEIGGGLATFANGPRAPPTTFEVPERRFDHVHLDITGPLPKCRGCSYLLTTVDRFTRWPEVVPVPNACAATTAHAFMSTWVARFGVPAVITTDQGRQFQSSLWKELASFLGTKLAPTIAYHPQTNGLVERLHRQLKGALSAHVLSSRSWFKALPLVLLGLRCVFTEGSSPLRPPGVFFGGTAPRSVAEHSDELKIFFDSVLSTPARGGKFNKWFVPKKLETCTHVYLRHDASRPPLSPTYDGPYRISTRTKKTVTILYGDRLKTVSIDRVKPAFNDPTHKTLERHVQFSPSIEFIA</sequence>
<dbReference type="GO" id="GO:0003676">
    <property type="term" value="F:nucleic acid binding"/>
    <property type="evidence" value="ECO:0007669"/>
    <property type="project" value="InterPro"/>
</dbReference>
<accession>A0A085N4L6</accession>
<dbReference type="InterPro" id="IPR001584">
    <property type="entry name" value="Integrase_cat-core"/>
</dbReference>
<dbReference type="GO" id="GO:0042575">
    <property type="term" value="C:DNA polymerase complex"/>
    <property type="evidence" value="ECO:0007669"/>
    <property type="project" value="UniProtKB-ARBA"/>
</dbReference>
<evidence type="ECO:0000256" key="8">
    <source>
        <dbReference type="SAM" id="MobiDB-lite"/>
    </source>
</evidence>
<organism evidence="10">
    <name type="scientific">Trichuris suis</name>
    <name type="common">pig whipworm</name>
    <dbReference type="NCBI Taxonomy" id="68888"/>
    <lineage>
        <taxon>Eukaryota</taxon>
        <taxon>Metazoa</taxon>
        <taxon>Ecdysozoa</taxon>
        <taxon>Nematoda</taxon>
        <taxon>Enoplea</taxon>
        <taxon>Dorylaimia</taxon>
        <taxon>Trichinellida</taxon>
        <taxon>Trichuridae</taxon>
        <taxon>Trichuris</taxon>
    </lineage>
</organism>
<dbReference type="FunFam" id="3.10.20.370:FF:000001">
    <property type="entry name" value="Retrovirus-related Pol polyprotein from transposon 17.6-like protein"/>
    <property type="match status" value="1"/>
</dbReference>
<keyword evidence="4" id="KW-0540">Nuclease</keyword>
<evidence type="ECO:0000313" key="10">
    <source>
        <dbReference type="EMBL" id="KFD64412.1"/>
    </source>
</evidence>
<feature type="region of interest" description="Disordered" evidence="8">
    <location>
        <begin position="1"/>
        <end position="24"/>
    </location>
</feature>
<keyword evidence="2" id="KW-0808">Transferase</keyword>
<dbReference type="Pfam" id="PF17917">
    <property type="entry name" value="RT_RNaseH"/>
    <property type="match status" value="1"/>
</dbReference>
<evidence type="ECO:0000256" key="2">
    <source>
        <dbReference type="ARBA" id="ARBA00022679"/>
    </source>
</evidence>
<dbReference type="InterPro" id="IPR041373">
    <property type="entry name" value="RT_RNaseH"/>
</dbReference>